<dbReference type="PANTHER" id="PTHR10057:SF0">
    <property type="entry name" value="TRANSLOCATOR PROTEIN"/>
    <property type="match status" value="1"/>
</dbReference>
<comment type="subcellular location">
    <subcellularLocation>
        <location evidence="1">Membrane</location>
        <topology evidence="1">Multi-pass membrane protein</topology>
    </subcellularLocation>
</comment>
<dbReference type="PIRSF" id="PIRSF005859">
    <property type="entry name" value="PBR"/>
    <property type="match status" value="1"/>
</dbReference>
<dbReference type="EMBL" id="JAJTWT010000009">
    <property type="protein sequence ID" value="MCE4539585.1"/>
    <property type="molecule type" value="Genomic_DNA"/>
</dbReference>
<evidence type="ECO:0000256" key="1">
    <source>
        <dbReference type="ARBA" id="ARBA00004141"/>
    </source>
</evidence>
<keyword evidence="5 6" id="KW-0472">Membrane</keyword>
<dbReference type="CDD" id="cd15904">
    <property type="entry name" value="TSPO_MBR"/>
    <property type="match status" value="1"/>
</dbReference>
<evidence type="ECO:0000256" key="5">
    <source>
        <dbReference type="ARBA" id="ARBA00023136"/>
    </source>
</evidence>
<comment type="similarity">
    <text evidence="2">Belongs to the TspO/BZRP family.</text>
</comment>
<reference evidence="7 8" key="1">
    <citation type="submission" date="2021-12" db="EMBL/GenBank/DDBJ databases">
        <title>Genome seq of p7.</title>
        <authorList>
            <person name="Seo T."/>
        </authorList>
    </citation>
    <scope>NUCLEOTIDE SEQUENCE [LARGE SCALE GENOMIC DNA]</scope>
    <source>
        <strain evidence="7 8">P7</strain>
    </source>
</reference>
<feature type="transmembrane region" description="Helical" evidence="6">
    <location>
        <begin position="21"/>
        <end position="40"/>
    </location>
</feature>
<feature type="transmembrane region" description="Helical" evidence="6">
    <location>
        <begin position="92"/>
        <end position="110"/>
    </location>
</feature>
<evidence type="ECO:0000313" key="8">
    <source>
        <dbReference type="Proteomes" id="UP001201463"/>
    </source>
</evidence>
<evidence type="ECO:0000256" key="6">
    <source>
        <dbReference type="SAM" id="Phobius"/>
    </source>
</evidence>
<evidence type="ECO:0000256" key="3">
    <source>
        <dbReference type="ARBA" id="ARBA00022692"/>
    </source>
</evidence>
<evidence type="ECO:0000313" key="7">
    <source>
        <dbReference type="EMBL" id="MCE4539585.1"/>
    </source>
</evidence>
<dbReference type="Pfam" id="PF03073">
    <property type="entry name" value="TspO_MBR"/>
    <property type="match status" value="1"/>
</dbReference>
<organism evidence="7 8">
    <name type="scientific">Pelomonas caseinilytica</name>
    <dbReference type="NCBI Taxonomy" id="2906763"/>
    <lineage>
        <taxon>Bacteria</taxon>
        <taxon>Pseudomonadati</taxon>
        <taxon>Pseudomonadota</taxon>
        <taxon>Betaproteobacteria</taxon>
        <taxon>Burkholderiales</taxon>
        <taxon>Sphaerotilaceae</taxon>
        <taxon>Roseateles</taxon>
    </lineage>
</organism>
<accession>A0ABS8XIM3</accession>
<dbReference type="Gene3D" id="1.20.1260.100">
    <property type="entry name" value="TspO/MBR protein"/>
    <property type="match status" value="1"/>
</dbReference>
<dbReference type="PANTHER" id="PTHR10057">
    <property type="entry name" value="PERIPHERAL-TYPE BENZODIAZEPINE RECEPTOR"/>
    <property type="match status" value="1"/>
</dbReference>
<sequence length="172" mass="18505">MDALDRTATARSSAVAQAIGLAAWLALTAVAAAAGAIASVDAQAFYAQLDKPAWAPPPSVFGPVWSLLYFLMAVAAWRVWRARPAQRVDGALGLYVVQLVANALWSWLFFGWHQGALAFGEVLLLLALIAATVAAFWRIRPAAGLLLLPYLAWVCFASALTWSVWQRNPGLL</sequence>
<dbReference type="RefSeq" id="WP_233394105.1">
    <property type="nucleotide sequence ID" value="NZ_JAJTWT010000009.1"/>
</dbReference>
<feature type="transmembrane region" description="Helical" evidence="6">
    <location>
        <begin position="144"/>
        <end position="165"/>
    </location>
</feature>
<feature type="transmembrane region" description="Helical" evidence="6">
    <location>
        <begin position="60"/>
        <end position="80"/>
    </location>
</feature>
<comment type="caution">
    <text evidence="7">The sequence shown here is derived from an EMBL/GenBank/DDBJ whole genome shotgun (WGS) entry which is preliminary data.</text>
</comment>
<keyword evidence="4 6" id="KW-1133">Transmembrane helix</keyword>
<dbReference type="InterPro" id="IPR038330">
    <property type="entry name" value="TspO/MBR-related_sf"/>
</dbReference>
<keyword evidence="3 6" id="KW-0812">Transmembrane</keyword>
<name>A0ABS8XIM3_9BURK</name>
<keyword evidence="8" id="KW-1185">Reference proteome</keyword>
<proteinExistence type="inferred from homology"/>
<protein>
    <submittedName>
        <fullName evidence="7">Tryptophan-rich sensory protein</fullName>
    </submittedName>
</protein>
<dbReference type="Proteomes" id="UP001201463">
    <property type="component" value="Unassembled WGS sequence"/>
</dbReference>
<feature type="transmembrane region" description="Helical" evidence="6">
    <location>
        <begin position="116"/>
        <end position="137"/>
    </location>
</feature>
<gene>
    <name evidence="7" type="ORF">LXT12_20240</name>
</gene>
<dbReference type="InterPro" id="IPR004307">
    <property type="entry name" value="TspO_MBR"/>
</dbReference>
<evidence type="ECO:0000256" key="2">
    <source>
        <dbReference type="ARBA" id="ARBA00007524"/>
    </source>
</evidence>
<evidence type="ECO:0000256" key="4">
    <source>
        <dbReference type="ARBA" id="ARBA00022989"/>
    </source>
</evidence>